<name>H6N7H5_MYCHN</name>
<sequence length="214" mass="24188">MSKLTYVSVAGVLGVSGFAIHHLYSKESTQEIQTKAETTIEVKNIRTKLTSQGFTTLTDASENSHHWTEIKTAYDKIKSQPNKSLKTTSTEVTVKDLQELCKDGLDKERDDLYEKLRSWCVVPTTISSHLKNLKLTPLSTEGESDKGDWEALYTKYISQGSQVGVPELSSTDITDWSKLQQKCKDISSKKNYEDGFDFYLHFSIGWCVKKNDQS</sequence>
<dbReference type="KEGG" id="mhe:MHC_03685"/>
<keyword evidence="2" id="KW-1185">Reference proteome</keyword>
<evidence type="ECO:0000313" key="1">
    <source>
        <dbReference type="EMBL" id="AEW45597.1"/>
    </source>
</evidence>
<proteinExistence type="predicted"/>
<accession>H6N7H5</accession>
<dbReference type="HOGENOM" id="CLU_098620_3_0_14"/>
<dbReference type="OrthoDB" id="9827701at2"/>
<organism evidence="1 2">
    <name type="scientific">Mycoplasma haemocanis (strain Illinois)</name>
    <dbReference type="NCBI Taxonomy" id="1111676"/>
    <lineage>
        <taxon>Bacteria</taxon>
        <taxon>Bacillati</taxon>
        <taxon>Mycoplasmatota</taxon>
        <taxon>Mollicutes</taxon>
        <taxon>Mycoplasmataceae</taxon>
        <taxon>Mycoplasma</taxon>
    </lineage>
</organism>
<reference evidence="1 2" key="1">
    <citation type="journal article" date="2012" name="J. Bacteriol.">
        <title>Complete genome sequence of Mycoplasma haemocanis strain Illinois.</title>
        <authorList>
            <person name="do Nascimento N.C."/>
            <person name="Guimaraes A.M."/>
            <person name="Santos A.P."/>
            <person name="Sanmiguel P.J."/>
            <person name="Messick J.B."/>
        </authorList>
    </citation>
    <scope>NUCLEOTIDE SEQUENCE [LARGE SCALE GENOMIC DNA]</scope>
    <source>
        <strain evidence="1 2">Illinois</strain>
    </source>
</reference>
<dbReference type="STRING" id="1111676.MHC_03685"/>
<dbReference type="Proteomes" id="UP000009135">
    <property type="component" value="Chromosome"/>
</dbReference>
<gene>
    <name evidence="1" type="ordered locus">MHC_03685</name>
</gene>
<dbReference type="AlphaFoldDB" id="H6N7H5"/>
<dbReference type="EMBL" id="CP003199">
    <property type="protein sequence ID" value="AEW45597.1"/>
    <property type="molecule type" value="Genomic_DNA"/>
</dbReference>
<evidence type="ECO:0000313" key="2">
    <source>
        <dbReference type="Proteomes" id="UP000009135"/>
    </source>
</evidence>
<protein>
    <submittedName>
        <fullName evidence="1">Uncharacterized protein</fullName>
    </submittedName>
</protein>